<accession>A0AAP0PL30</accession>
<organism evidence="1 2">
    <name type="scientific">Stephania japonica</name>
    <dbReference type="NCBI Taxonomy" id="461633"/>
    <lineage>
        <taxon>Eukaryota</taxon>
        <taxon>Viridiplantae</taxon>
        <taxon>Streptophyta</taxon>
        <taxon>Embryophyta</taxon>
        <taxon>Tracheophyta</taxon>
        <taxon>Spermatophyta</taxon>
        <taxon>Magnoliopsida</taxon>
        <taxon>Ranunculales</taxon>
        <taxon>Menispermaceae</taxon>
        <taxon>Menispermoideae</taxon>
        <taxon>Cissampelideae</taxon>
        <taxon>Stephania</taxon>
    </lineage>
</organism>
<evidence type="ECO:0000313" key="2">
    <source>
        <dbReference type="Proteomes" id="UP001417504"/>
    </source>
</evidence>
<proteinExistence type="predicted"/>
<protein>
    <submittedName>
        <fullName evidence="1">Uncharacterized protein</fullName>
    </submittedName>
</protein>
<keyword evidence="2" id="KW-1185">Reference proteome</keyword>
<dbReference type="Proteomes" id="UP001417504">
    <property type="component" value="Unassembled WGS sequence"/>
</dbReference>
<gene>
    <name evidence="1" type="ORF">Sjap_006462</name>
</gene>
<reference evidence="1 2" key="1">
    <citation type="submission" date="2024-01" db="EMBL/GenBank/DDBJ databases">
        <title>Genome assemblies of Stephania.</title>
        <authorList>
            <person name="Yang L."/>
        </authorList>
    </citation>
    <scope>NUCLEOTIDE SEQUENCE [LARGE SCALE GENOMIC DNA]</scope>
    <source>
        <strain evidence="1">QJT</strain>
        <tissue evidence="1">Leaf</tissue>
    </source>
</reference>
<dbReference type="EMBL" id="JBBNAE010000002">
    <property type="protein sequence ID" value="KAK9146559.1"/>
    <property type="molecule type" value="Genomic_DNA"/>
</dbReference>
<dbReference type="AlphaFoldDB" id="A0AAP0PL30"/>
<name>A0AAP0PL30_9MAGN</name>
<comment type="caution">
    <text evidence="1">The sequence shown here is derived from an EMBL/GenBank/DDBJ whole genome shotgun (WGS) entry which is preliminary data.</text>
</comment>
<sequence>MDGWGRGVMDKRKGEEKKKNIRECYWENLRRLVIQDLTIQIVEGLNVHLNH</sequence>
<evidence type="ECO:0000313" key="1">
    <source>
        <dbReference type="EMBL" id="KAK9146559.1"/>
    </source>
</evidence>